<dbReference type="InterPro" id="IPR006766">
    <property type="entry name" value="EXORDIUM-like"/>
</dbReference>
<dbReference type="PANTHER" id="PTHR31279">
    <property type="entry name" value="PROTEIN EXORDIUM-LIKE 5"/>
    <property type="match status" value="1"/>
</dbReference>
<keyword evidence="2" id="KW-0964">Secreted</keyword>
<comment type="caution">
    <text evidence="6">The sequence shown here is derived from an EMBL/GenBank/DDBJ whole genome shotgun (WGS) entry which is preliminary data.</text>
</comment>
<evidence type="ECO:0000256" key="2">
    <source>
        <dbReference type="ARBA" id="ARBA00022525"/>
    </source>
</evidence>
<dbReference type="Proteomes" id="UP000077202">
    <property type="component" value="Unassembled WGS sequence"/>
</dbReference>
<evidence type="ECO:0000313" key="7">
    <source>
        <dbReference type="Proteomes" id="UP000077202"/>
    </source>
</evidence>
<proteinExistence type="inferred from homology"/>
<evidence type="ECO:0000256" key="4">
    <source>
        <dbReference type="ARBA" id="ARBA00023591"/>
    </source>
</evidence>
<keyword evidence="7" id="KW-1185">Reference proteome</keyword>
<dbReference type="EMBL" id="LVLJ01002188">
    <property type="protein sequence ID" value="OAE26398.1"/>
    <property type="molecule type" value="Genomic_DNA"/>
</dbReference>
<feature type="signal peptide" evidence="5">
    <location>
        <begin position="1"/>
        <end position="31"/>
    </location>
</feature>
<dbReference type="AlphaFoldDB" id="A0A176W003"/>
<name>A0A176W003_MARPO</name>
<comment type="similarity">
    <text evidence="4">Belongs to the EXORDIUM family.</text>
</comment>
<comment type="subcellular location">
    <subcellularLocation>
        <location evidence="1">Secreted</location>
    </subcellularLocation>
</comment>
<keyword evidence="3 5" id="KW-0732">Signal</keyword>
<sequence length="501" mass="55228">MVGFRCRNVCALVVIVSLGLMMGSFLPTNAADEVVHHHRTEFRHPTSTVKRLANVGGFKLVDEPTLILDYHFGPVMTGRENMIKLFVIYYGDFSAKQKATLHSFFRSFWHPKTQPPASHPTVEKWWQIARLYVDLYNTPVGANIVAAGEIVDKYSMGKNLNQTDIQTLVVDSMTTFGADAQSIYLVLTADDVLVEGFCMNVCGTHYYTFPSDATNSQMVPYGWIGNPGKQCPEFCSWPYAAGGGLQKGLIPPNGDVGVDGMIITVANILAGMATNPYGNAYYQGDAGAPLEAAGACQGTYGTGAYPGYPGELLVDNSTGASFNVYGAKNAKFLVPWIWHPSTLQCAGQTSFDTFCLMITSSGTVTAFQALKTHVTECRTLQLDVCHIIGGSVRLESYRKHNETQHTSNWRENQALANDKKCSFFDGVVPIKSTLLNHFRLETVPLLFKIDVTIVNTIIDNMYFDVDDECDLDEKANKVEVALCRDGCRHPDLTLRKSRSEL</sequence>
<dbReference type="GO" id="GO:0005576">
    <property type="term" value="C:extracellular region"/>
    <property type="evidence" value="ECO:0007669"/>
    <property type="project" value="UniProtKB-SubCell"/>
</dbReference>
<accession>A0A176W003</accession>
<reference evidence="6" key="1">
    <citation type="submission" date="2016-03" db="EMBL/GenBank/DDBJ databases">
        <title>Mechanisms controlling the formation of the plant cell surface in tip-growing cells are functionally conserved among land plants.</title>
        <authorList>
            <person name="Honkanen S."/>
            <person name="Jones V.A."/>
            <person name="Morieri G."/>
            <person name="Champion C."/>
            <person name="Hetherington A.J."/>
            <person name="Kelly S."/>
            <person name="Saint-Marcoux D."/>
            <person name="Proust H."/>
            <person name="Prescott H."/>
            <person name="Dolan L."/>
        </authorList>
    </citation>
    <scope>NUCLEOTIDE SEQUENCE [LARGE SCALE GENOMIC DNA]</scope>
    <source>
        <tissue evidence="6">Whole gametophyte</tissue>
    </source>
</reference>
<evidence type="ECO:0000256" key="5">
    <source>
        <dbReference type="SAM" id="SignalP"/>
    </source>
</evidence>
<organism evidence="6 7">
    <name type="scientific">Marchantia polymorpha subsp. ruderalis</name>
    <dbReference type="NCBI Taxonomy" id="1480154"/>
    <lineage>
        <taxon>Eukaryota</taxon>
        <taxon>Viridiplantae</taxon>
        <taxon>Streptophyta</taxon>
        <taxon>Embryophyta</taxon>
        <taxon>Marchantiophyta</taxon>
        <taxon>Marchantiopsida</taxon>
        <taxon>Marchantiidae</taxon>
        <taxon>Marchantiales</taxon>
        <taxon>Marchantiaceae</taxon>
        <taxon>Marchantia</taxon>
    </lineage>
</organism>
<gene>
    <name evidence="6" type="ORF">AXG93_131s1080</name>
</gene>
<evidence type="ECO:0000313" key="6">
    <source>
        <dbReference type="EMBL" id="OAE26398.1"/>
    </source>
</evidence>
<evidence type="ECO:0000256" key="3">
    <source>
        <dbReference type="ARBA" id="ARBA00022729"/>
    </source>
</evidence>
<protein>
    <submittedName>
        <fullName evidence="6">Uncharacterized protein</fullName>
    </submittedName>
</protein>
<evidence type="ECO:0000256" key="1">
    <source>
        <dbReference type="ARBA" id="ARBA00004613"/>
    </source>
</evidence>
<dbReference type="PANTHER" id="PTHR31279:SF79">
    <property type="entry name" value="PROTEIN EXORDIUM-LIKE 2"/>
    <property type="match status" value="1"/>
</dbReference>
<feature type="chain" id="PRO_5008052159" evidence="5">
    <location>
        <begin position="32"/>
        <end position="501"/>
    </location>
</feature>
<dbReference type="Pfam" id="PF04674">
    <property type="entry name" value="Phi_1"/>
    <property type="match status" value="1"/>
</dbReference>